<organism evidence="1 2">
    <name type="scientific">Chryseobacterium piscicola</name>
    <dbReference type="NCBI Taxonomy" id="551459"/>
    <lineage>
        <taxon>Bacteria</taxon>
        <taxon>Pseudomonadati</taxon>
        <taxon>Bacteroidota</taxon>
        <taxon>Flavobacteriia</taxon>
        <taxon>Flavobacteriales</taxon>
        <taxon>Weeksellaceae</taxon>
        <taxon>Chryseobacterium group</taxon>
        <taxon>Chryseobacterium</taxon>
    </lineage>
</organism>
<evidence type="ECO:0000313" key="1">
    <source>
        <dbReference type="EMBL" id="SIT06375.1"/>
    </source>
</evidence>
<evidence type="ECO:0000313" key="2">
    <source>
        <dbReference type="Proteomes" id="UP000186246"/>
    </source>
</evidence>
<dbReference type="AlphaFoldDB" id="A0A1N7P6V5"/>
<dbReference type="EMBL" id="FTOJ01000011">
    <property type="protein sequence ID" value="SIT06375.1"/>
    <property type="molecule type" value="Genomic_DNA"/>
</dbReference>
<dbReference type="Proteomes" id="UP000186246">
    <property type="component" value="Unassembled WGS sequence"/>
</dbReference>
<name>A0A1N7P6V5_9FLAO</name>
<reference evidence="2" key="1">
    <citation type="submission" date="2017-01" db="EMBL/GenBank/DDBJ databases">
        <authorList>
            <person name="Varghese N."/>
            <person name="Submissions S."/>
        </authorList>
    </citation>
    <scope>NUCLEOTIDE SEQUENCE [LARGE SCALE GENOMIC DNA]</scope>
    <source>
        <strain evidence="2">DSM 21068</strain>
    </source>
</reference>
<accession>A0A1N7P6V5</accession>
<gene>
    <name evidence="1" type="ORF">SAMN05421796_11185</name>
</gene>
<protein>
    <submittedName>
        <fullName evidence="1">Uncharacterized protein</fullName>
    </submittedName>
</protein>
<dbReference type="STRING" id="551459.SAMN05421796_11185"/>
<proteinExistence type="predicted"/>
<sequence>MRVYLFCLEFQNQNIYKFYLNILFVKENKRIIKKIKKAVK</sequence>